<feature type="domain" description="Solute-binding protein family 5" evidence="6">
    <location>
        <begin position="70"/>
        <end position="437"/>
    </location>
</feature>
<evidence type="ECO:0000256" key="4">
    <source>
        <dbReference type="ARBA" id="ARBA00022729"/>
    </source>
</evidence>
<gene>
    <name evidence="7" type="ORF">F3J40_13305</name>
</gene>
<dbReference type="CDD" id="cd08512">
    <property type="entry name" value="PBP2_NikA_DppA_OppA_like_7"/>
    <property type="match status" value="1"/>
</dbReference>
<proteinExistence type="inferred from homology"/>
<keyword evidence="3" id="KW-0813">Transport</keyword>
<evidence type="ECO:0000259" key="6">
    <source>
        <dbReference type="Pfam" id="PF00496"/>
    </source>
</evidence>
<dbReference type="PIRSF" id="PIRSF002741">
    <property type="entry name" value="MppA"/>
    <property type="match status" value="1"/>
</dbReference>
<dbReference type="InterPro" id="IPR030678">
    <property type="entry name" value="Peptide/Ni-bd"/>
</dbReference>
<organism evidence="7 8">
    <name type="scientific">Candidatus Pantoea multigeneris</name>
    <dbReference type="NCBI Taxonomy" id="2608357"/>
    <lineage>
        <taxon>Bacteria</taxon>
        <taxon>Pseudomonadati</taxon>
        <taxon>Pseudomonadota</taxon>
        <taxon>Gammaproteobacteria</taxon>
        <taxon>Enterobacterales</taxon>
        <taxon>Erwiniaceae</taxon>
        <taxon>Pantoea</taxon>
    </lineage>
</organism>
<comment type="subcellular location">
    <subcellularLocation>
        <location evidence="1">Cell envelope</location>
    </subcellularLocation>
</comment>
<evidence type="ECO:0000256" key="3">
    <source>
        <dbReference type="ARBA" id="ARBA00022448"/>
    </source>
</evidence>
<comment type="caution">
    <text evidence="7">The sequence shown here is derived from an EMBL/GenBank/DDBJ whole genome shotgun (WGS) entry which is preliminary data.</text>
</comment>
<evidence type="ECO:0000256" key="5">
    <source>
        <dbReference type="SAM" id="SignalP"/>
    </source>
</evidence>
<reference evidence="7 8" key="1">
    <citation type="journal article" date="2019" name="bioRxiv">
        <title>Bacteria contribute to plant secondary compound degradation in a generalist herbivore system.</title>
        <authorList>
            <person name="Francoeur C.B."/>
            <person name="Khadempour L."/>
            <person name="Moreira-Soto R.D."/>
            <person name="Gotting K."/>
            <person name="Book A.J."/>
            <person name="Pinto-Tomas A.A."/>
            <person name="Keefover-Ring K."/>
            <person name="Currie C.R."/>
        </authorList>
    </citation>
    <scope>NUCLEOTIDE SEQUENCE [LARGE SCALE GENOMIC DNA]</scope>
    <source>
        <strain evidence="7">Acro-835</strain>
    </source>
</reference>
<dbReference type="SUPFAM" id="SSF53850">
    <property type="entry name" value="Periplasmic binding protein-like II"/>
    <property type="match status" value="1"/>
</dbReference>
<dbReference type="PANTHER" id="PTHR30290:SF10">
    <property type="entry name" value="PERIPLASMIC OLIGOPEPTIDE-BINDING PROTEIN-RELATED"/>
    <property type="match status" value="1"/>
</dbReference>
<evidence type="ECO:0000256" key="2">
    <source>
        <dbReference type="ARBA" id="ARBA00005695"/>
    </source>
</evidence>
<dbReference type="EMBL" id="VWXF01000005">
    <property type="protein sequence ID" value="NIF22571.1"/>
    <property type="molecule type" value="Genomic_DNA"/>
</dbReference>
<dbReference type="Gene3D" id="3.10.105.10">
    <property type="entry name" value="Dipeptide-binding Protein, Domain 3"/>
    <property type="match status" value="1"/>
</dbReference>
<sequence>MRRTLVLLLSLLTITPAVLAATPKDTLIVAIPLDGIISFDPAESFETVSNGVQINLYQTLIAADRKDAQKLAPALASSWQPGSTPHSLVFTLQPGAKFVSGNAVTPQDVVFSLSRAVKLNKAPSFILGEFGWTPDNIDSQLKVLNDHQVEIQWPAQIGANLALRLLTAPIGSIIDSKTALAHASNNDFGNAWLHTHSAGSGSFQIQQYVPQQALVLAANPYASNPPHVKRVLLKGVADAGTRRLLIQQGDADVAYQLGPDLISALKSDKNLKITAFPSDLVYYLGFNTKDPHQPALGNPALWQAARWLVNYDSLANQLLKGQYKVHQSFLPQGFDGALENTPFHYDVAKAKAILKQGGIAPGTHIALTVINQPPYIDVAQALQASFAAADVQLDIQPVAESELWSKMRSRDFQSIFIYWGADYVDPNTNASAFAYNVPGGSKTLAWRVGWDIPQISAETRTAAGESDAGKRRALYTQLQQQLQQESPYVIMLQGAQQVAVRSNLSHVEQPIGVSLLYFDSVEKN</sequence>
<dbReference type="PANTHER" id="PTHR30290">
    <property type="entry name" value="PERIPLASMIC BINDING COMPONENT OF ABC TRANSPORTER"/>
    <property type="match status" value="1"/>
</dbReference>
<keyword evidence="4 5" id="KW-0732">Signal</keyword>
<evidence type="ECO:0000313" key="8">
    <source>
        <dbReference type="Proteomes" id="UP001515683"/>
    </source>
</evidence>
<evidence type="ECO:0000256" key="1">
    <source>
        <dbReference type="ARBA" id="ARBA00004196"/>
    </source>
</evidence>
<dbReference type="InterPro" id="IPR000914">
    <property type="entry name" value="SBP_5_dom"/>
</dbReference>
<comment type="similarity">
    <text evidence="2">Belongs to the bacterial solute-binding protein 5 family.</text>
</comment>
<dbReference type="Gene3D" id="3.40.190.10">
    <property type="entry name" value="Periplasmic binding protein-like II"/>
    <property type="match status" value="1"/>
</dbReference>
<name>A0ABX0RE35_9GAMM</name>
<feature type="chain" id="PRO_5046089423" evidence="5">
    <location>
        <begin position="21"/>
        <end position="524"/>
    </location>
</feature>
<dbReference type="InterPro" id="IPR039424">
    <property type="entry name" value="SBP_5"/>
</dbReference>
<accession>A0ABX0RE35</accession>
<evidence type="ECO:0000313" key="7">
    <source>
        <dbReference type="EMBL" id="NIF22571.1"/>
    </source>
</evidence>
<protein>
    <submittedName>
        <fullName evidence="7">ABC transporter substrate-binding protein</fullName>
    </submittedName>
</protein>
<dbReference type="Gene3D" id="3.90.76.10">
    <property type="entry name" value="Dipeptide-binding Protein, Domain 1"/>
    <property type="match status" value="1"/>
</dbReference>
<dbReference type="Proteomes" id="UP001515683">
    <property type="component" value="Unassembled WGS sequence"/>
</dbReference>
<keyword evidence="8" id="KW-1185">Reference proteome</keyword>
<dbReference type="Pfam" id="PF00496">
    <property type="entry name" value="SBP_bac_5"/>
    <property type="match status" value="1"/>
</dbReference>
<dbReference type="RefSeq" id="WP_167015345.1">
    <property type="nucleotide sequence ID" value="NZ_VWXF01000005.1"/>
</dbReference>
<feature type="signal peptide" evidence="5">
    <location>
        <begin position="1"/>
        <end position="20"/>
    </location>
</feature>